<dbReference type="AlphaFoldDB" id="A0AAV7WBM6"/>
<reference evidence="2" key="1">
    <citation type="journal article" date="2022" name="bioRxiv">
        <title>Sequencing and chromosome-scale assembly of the giantPleurodeles waltlgenome.</title>
        <authorList>
            <person name="Brown T."/>
            <person name="Elewa A."/>
            <person name="Iarovenko S."/>
            <person name="Subramanian E."/>
            <person name="Araus A.J."/>
            <person name="Petzold A."/>
            <person name="Susuki M."/>
            <person name="Suzuki K.-i.T."/>
            <person name="Hayashi T."/>
            <person name="Toyoda A."/>
            <person name="Oliveira C."/>
            <person name="Osipova E."/>
            <person name="Leigh N.D."/>
            <person name="Simon A."/>
            <person name="Yun M.H."/>
        </authorList>
    </citation>
    <scope>NUCLEOTIDE SEQUENCE</scope>
    <source>
        <strain evidence="2">20211129_DDA</strain>
        <tissue evidence="2">Liver</tissue>
    </source>
</reference>
<evidence type="ECO:0000313" key="2">
    <source>
        <dbReference type="EMBL" id="KAJ1210295.1"/>
    </source>
</evidence>
<feature type="compositionally biased region" description="Basic and acidic residues" evidence="1">
    <location>
        <begin position="17"/>
        <end position="30"/>
    </location>
</feature>
<feature type="region of interest" description="Disordered" evidence="1">
    <location>
        <begin position="1"/>
        <end position="68"/>
    </location>
</feature>
<gene>
    <name evidence="2" type="ORF">NDU88_005661</name>
</gene>
<proteinExistence type="predicted"/>
<keyword evidence="3" id="KW-1185">Reference proteome</keyword>
<comment type="caution">
    <text evidence="2">The sequence shown here is derived from an EMBL/GenBank/DDBJ whole genome shotgun (WGS) entry which is preliminary data.</text>
</comment>
<organism evidence="2 3">
    <name type="scientific">Pleurodeles waltl</name>
    <name type="common">Iberian ribbed newt</name>
    <dbReference type="NCBI Taxonomy" id="8319"/>
    <lineage>
        <taxon>Eukaryota</taxon>
        <taxon>Metazoa</taxon>
        <taxon>Chordata</taxon>
        <taxon>Craniata</taxon>
        <taxon>Vertebrata</taxon>
        <taxon>Euteleostomi</taxon>
        <taxon>Amphibia</taxon>
        <taxon>Batrachia</taxon>
        <taxon>Caudata</taxon>
        <taxon>Salamandroidea</taxon>
        <taxon>Salamandridae</taxon>
        <taxon>Pleurodelinae</taxon>
        <taxon>Pleurodeles</taxon>
    </lineage>
</organism>
<evidence type="ECO:0000256" key="1">
    <source>
        <dbReference type="SAM" id="MobiDB-lite"/>
    </source>
</evidence>
<evidence type="ECO:0000313" key="3">
    <source>
        <dbReference type="Proteomes" id="UP001066276"/>
    </source>
</evidence>
<dbReference type="EMBL" id="JANPWB010000002">
    <property type="protein sequence ID" value="KAJ1210295.1"/>
    <property type="molecule type" value="Genomic_DNA"/>
</dbReference>
<sequence length="68" mass="7175">MRAAVPRGEDLPGSVGARHEHPQERWRDVQCPRPSNRSGGPVDLEAGDAPNEGRALAQVVSGPVGAPR</sequence>
<name>A0AAV7WBM6_PLEWA</name>
<protein>
    <submittedName>
        <fullName evidence="2">Uncharacterized protein</fullName>
    </submittedName>
</protein>
<accession>A0AAV7WBM6</accession>
<dbReference type="Proteomes" id="UP001066276">
    <property type="component" value="Chromosome 1_2"/>
</dbReference>